<evidence type="ECO:0000256" key="2">
    <source>
        <dbReference type="ARBA" id="ARBA00022679"/>
    </source>
</evidence>
<dbReference type="OrthoDB" id="240750at2"/>
<dbReference type="SUPFAM" id="SSF53335">
    <property type="entry name" value="S-adenosyl-L-methionine-dependent methyltransferases"/>
    <property type="match status" value="1"/>
</dbReference>
<name>A0A545TDN7_9GAMM</name>
<evidence type="ECO:0000313" key="3">
    <source>
        <dbReference type="EMBL" id="TQV75325.1"/>
    </source>
</evidence>
<dbReference type="GO" id="GO:0005886">
    <property type="term" value="C:plasma membrane"/>
    <property type="evidence" value="ECO:0007669"/>
    <property type="project" value="TreeGrafter"/>
</dbReference>
<sequence>MSEKNHLLIFPKEMDSAQRFARYARTLGFKISFASSAVSFKTSAIKDCYYLPYITADNFEEAFSNLARRLEITHVYTPHVGVWVSLNKLSESGLLNFELFLNQPHPFEAIWDEHSISKKWANAVTQYAYVNYLASNVTVKSSLTEFEYSGLHKKFLDIPGQCDEDKLFDLCEVARVLPDGDIIEIGTLYGRSAITLSWLAKKYQLGNVLCIDHWFNEKSDHQGKSAELLNSQIDSIRFDNIFSIFMANAALQDNIGYIKKKSADAHTDYLIASKKGEAVSENLGSIKLNGTIALLHIDGNHRYDQVKKDIELWTPLVASGGWILIDDYLWAFGDGPQRAGNELLATLELSTAFCSGDTLYLRKK</sequence>
<dbReference type="Pfam" id="PF13578">
    <property type="entry name" value="Methyltransf_24"/>
    <property type="match status" value="1"/>
</dbReference>
<dbReference type="GO" id="GO:0008168">
    <property type="term" value="F:methyltransferase activity"/>
    <property type="evidence" value="ECO:0007669"/>
    <property type="project" value="UniProtKB-KW"/>
</dbReference>
<keyword evidence="1 3" id="KW-0489">Methyltransferase</keyword>
<dbReference type="PANTHER" id="PTHR40048">
    <property type="entry name" value="RHAMNOSYL O-METHYLTRANSFERASE"/>
    <property type="match status" value="1"/>
</dbReference>
<protein>
    <submittedName>
        <fullName evidence="3">Class I SAM-dependent methyltransferase</fullName>
    </submittedName>
</protein>
<dbReference type="GO" id="GO:0071770">
    <property type="term" value="P:DIM/DIP cell wall layer assembly"/>
    <property type="evidence" value="ECO:0007669"/>
    <property type="project" value="TreeGrafter"/>
</dbReference>
<dbReference type="EMBL" id="VIKR01000002">
    <property type="protein sequence ID" value="TQV75325.1"/>
    <property type="molecule type" value="Genomic_DNA"/>
</dbReference>
<dbReference type="RefSeq" id="WP_142941941.1">
    <property type="nucleotide sequence ID" value="NZ_VIKR01000002.1"/>
</dbReference>
<proteinExistence type="predicted"/>
<dbReference type="AlphaFoldDB" id="A0A545TDN7"/>
<dbReference type="GO" id="GO:0032259">
    <property type="term" value="P:methylation"/>
    <property type="evidence" value="ECO:0007669"/>
    <property type="project" value="UniProtKB-KW"/>
</dbReference>
<comment type="caution">
    <text evidence="3">The sequence shown here is derived from an EMBL/GenBank/DDBJ whole genome shotgun (WGS) entry which is preliminary data.</text>
</comment>
<accession>A0A545TDN7</accession>
<dbReference type="Proteomes" id="UP000317839">
    <property type="component" value="Unassembled WGS sequence"/>
</dbReference>
<dbReference type="InterPro" id="IPR029063">
    <property type="entry name" value="SAM-dependent_MTases_sf"/>
</dbReference>
<organism evidence="3 4">
    <name type="scientific">Aliikangiella marina</name>
    <dbReference type="NCBI Taxonomy" id="1712262"/>
    <lineage>
        <taxon>Bacteria</taxon>
        <taxon>Pseudomonadati</taxon>
        <taxon>Pseudomonadota</taxon>
        <taxon>Gammaproteobacteria</taxon>
        <taxon>Oceanospirillales</taxon>
        <taxon>Pleioneaceae</taxon>
        <taxon>Aliikangiella</taxon>
    </lineage>
</organism>
<evidence type="ECO:0000256" key="1">
    <source>
        <dbReference type="ARBA" id="ARBA00022603"/>
    </source>
</evidence>
<dbReference type="Gene3D" id="3.40.50.150">
    <property type="entry name" value="Vaccinia Virus protein VP39"/>
    <property type="match status" value="1"/>
</dbReference>
<reference evidence="3 4" key="1">
    <citation type="submission" date="2019-06" db="EMBL/GenBank/DDBJ databases">
        <title>Draft genome of Aliikangiella marina GYP-15.</title>
        <authorList>
            <person name="Wang G."/>
        </authorList>
    </citation>
    <scope>NUCLEOTIDE SEQUENCE [LARGE SCALE GENOMIC DNA]</scope>
    <source>
        <strain evidence="3 4">GYP-15</strain>
    </source>
</reference>
<evidence type="ECO:0000313" key="4">
    <source>
        <dbReference type="Proteomes" id="UP000317839"/>
    </source>
</evidence>
<keyword evidence="4" id="KW-1185">Reference proteome</keyword>
<gene>
    <name evidence="3" type="ORF">FLL45_10350</name>
</gene>
<keyword evidence="2 3" id="KW-0808">Transferase</keyword>
<dbReference type="PANTHER" id="PTHR40048:SF1">
    <property type="entry name" value="RHAMNOSYL O-METHYLTRANSFERASE"/>
    <property type="match status" value="1"/>
</dbReference>